<keyword evidence="5 7" id="KW-0472">Membrane</keyword>
<dbReference type="Gene3D" id="1.20.1250.20">
    <property type="entry name" value="MFS general substrate transporter like domains"/>
    <property type="match status" value="2"/>
</dbReference>
<dbReference type="PhylomeDB" id="B6QN92"/>
<feature type="transmembrane region" description="Helical" evidence="7">
    <location>
        <begin position="289"/>
        <end position="308"/>
    </location>
</feature>
<dbReference type="InterPro" id="IPR036259">
    <property type="entry name" value="MFS_trans_sf"/>
</dbReference>
<evidence type="ECO:0000259" key="8">
    <source>
        <dbReference type="PROSITE" id="PS50850"/>
    </source>
</evidence>
<feature type="transmembrane region" description="Helical" evidence="7">
    <location>
        <begin position="368"/>
        <end position="386"/>
    </location>
</feature>
<dbReference type="CDD" id="cd17502">
    <property type="entry name" value="MFS_Azr1_MDR_like"/>
    <property type="match status" value="1"/>
</dbReference>
<feature type="transmembrane region" description="Helical" evidence="7">
    <location>
        <begin position="187"/>
        <end position="208"/>
    </location>
</feature>
<evidence type="ECO:0000256" key="5">
    <source>
        <dbReference type="ARBA" id="ARBA00023136"/>
    </source>
</evidence>
<dbReference type="OrthoDB" id="10021397at2759"/>
<proteinExistence type="inferred from homology"/>
<dbReference type="AlphaFoldDB" id="B6QN92"/>
<dbReference type="GO" id="GO:0005886">
    <property type="term" value="C:plasma membrane"/>
    <property type="evidence" value="ECO:0007669"/>
    <property type="project" value="TreeGrafter"/>
</dbReference>
<comment type="similarity">
    <text evidence="2">Belongs to the major facilitator superfamily. TCR/Tet family.</text>
</comment>
<dbReference type="EMBL" id="DS995903">
    <property type="protein sequence ID" value="EEA22397.1"/>
    <property type="molecule type" value="Genomic_DNA"/>
</dbReference>
<evidence type="ECO:0000313" key="10">
    <source>
        <dbReference type="Proteomes" id="UP000001294"/>
    </source>
</evidence>
<dbReference type="SUPFAM" id="SSF103473">
    <property type="entry name" value="MFS general substrate transporter"/>
    <property type="match status" value="2"/>
</dbReference>
<feature type="region of interest" description="Disordered" evidence="6">
    <location>
        <begin position="556"/>
        <end position="583"/>
    </location>
</feature>
<dbReference type="Pfam" id="PF07690">
    <property type="entry name" value="MFS_1"/>
    <property type="match status" value="1"/>
</dbReference>
<dbReference type="Proteomes" id="UP000001294">
    <property type="component" value="Unassembled WGS sequence"/>
</dbReference>
<feature type="transmembrane region" description="Helical" evidence="7">
    <location>
        <begin position="393"/>
        <end position="410"/>
    </location>
</feature>
<feature type="transmembrane region" description="Helical" evidence="7">
    <location>
        <begin position="328"/>
        <end position="348"/>
    </location>
</feature>
<keyword evidence="4 7" id="KW-1133">Transmembrane helix</keyword>
<evidence type="ECO:0000256" key="7">
    <source>
        <dbReference type="SAM" id="Phobius"/>
    </source>
</evidence>
<feature type="compositionally biased region" description="Polar residues" evidence="6">
    <location>
        <begin position="26"/>
        <end position="42"/>
    </location>
</feature>
<organism evidence="9 10">
    <name type="scientific">Talaromyces marneffei (strain ATCC 18224 / CBS 334.59 / QM 7333)</name>
    <name type="common">Penicillium marneffei</name>
    <dbReference type="NCBI Taxonomy" id="441960"/>
    <lineage>
        <taxon>Eukaryota</taxon>
        <taxon>Fungi</taxon>
        <taxon>Dikarya</taxon>
        <taxon>Ascomycota</taxon>
        <taxon>Pezizomycotina</taxon>
        <taxon>Eurotiomycetes</taxon>
        <taxon>Eurotiomycetidae</taxon>
        <taxon>Eurotiales</taxon>
        <taxon>Trichocomaceae</taxon>
        <taxon>Talaromyces</taxon>
        <taxon>Talaromyces sect. Talaromyces</taxon>
    </lineage>
</organism>
<evidence type="ECO:0000256" key="1">
    <source>
        <dbReference type="ARBA" id="ARBA00004141"/>
    </source>
</evidence>
<feature type="transmembrane region" description="Helical" evidence="7">
    <location>
        <begin position="214"/>
        <end position="236"/>
    </location>
</feature>
<feature type="transmembrane region" description="Helical" evidence="7">
    <location>
        <begin position="128"/>
        <end position="148"/>
    </location>
</feature>
<evidence type="ECO:0000256" key="4">
    <source>
        <dbReference type="ARBA" id="ARBA00022989"/>
    </source>
</evidence>
<reference evidence="10" key="1">
    <citation type="journal article" date="2015" name="Genome Announc.">
        <title>Genome sequence of the AIDS-associated pathogen Penicillium marneffei (ATCC18224) and its near taxonomic relative Talaromyces stipitatus (ATCC10500).</title>
        <authorList>
            <person name="Nierman W.C."/>
            <person name="Fedorova-Abrams N.D."/>
            <person name="Andrianopoulos A."/>
        </authorList>
    </citation>
    <scope>NUCLEOTIDE SEQUENCE [LARGE SCALE GENOMIC DNA]</scope>
    <source>
        <strain evidence="10">ATCC 18224 / CBS 334.59 / QM 7333</strain>
    </source>
</reference>
<comment type="subcellular location">
    <subcellularLocation>
        <location evidence="1">Membrane</location>
        <topology evidence="1">Multi-pass membrane protein</topology>
    </subcellularLocation>
</comment>
<feature type="transmembrane region" description="Helical" evidence="7">
    <location>
        <begin position="257"/>
        <end position="277"/>
    </location>
</feature>
<evidence type="ECO:0000256" key="2">
    <source>
        <dbReference type="ARBA" id="ARBA00007520"/>
    </source>
</evidence>
<evidence type="ECO:0000313" key="9">
    <source>
        <dbReference type="EMBL" id="EEA22397.1"/>
    </source>
</evidence>
<evidence type="ECO:0000256" key="3">
    <source>
        <dbReference type="ARBA" id="ARBA00022692"/>
    </source>
</evidence>
<dbReference type="GO" id="GO:0022857">
    <property type="term" value="F:transmembrane transporter activity"/>
    <property type="evidence" value="ECO:0007669"/>
    <property type="project" value="InterPro"/>
</dbReference>
<keyword evidence="10" id="KW-1185">Reference proteome</keyword>
<dbReference type="PANTHER" id="PTHR23501">
    <property type="entry name" value="MAJOR FACILITATOR SUPERFAMILY"/>
    <property type="match status" value="1"/>
</dbReference>
<feature type="compositionally biased region" description="Basic and acidic residues" evidence="6">
    <location>
        <begin position="573"/>
        <end position="583"/>
    </location>
</feature>
<protein>
    <recommendedName>
        <fullName evidence="8">Major facilitator superfamily (MFS) profile domain-containing protein</fullName>
    </recommendedName>
</protein>
<feature type="transmembrane region" description="Helical" evidence="7">
    <location>
        <begin position="154"/>
        <end position="175"/>
    </location>
</feature>
<feature type="transmembrane region" description="Helical" evidence="7">
    <location>
        <begin position="99"/>
        <end position="116"/>
    </location>
</feature>
<dbReference type="PROSITE" id="PS50850">
    <property type="entry name" value="MFS"/>
    <property type="match status" value="1"/>
</dbReference>
<evidence type="ECO:0000256" key="6">
    <source>
        <dbReference type="SAM" id="MobiDB-lite"/>
    </source>
</evidence>
<feature type="region of interest" description="Disordered" evidence="6">
    <location>
        <begin position="1"/>
        <end position="50"/>
    </location>
</feature>
<sequence length="583" mass="62385">MPETQKQEQMSVQPPGFDLSEKPMTMKSTQLPETDGSESANKSLEADGQGQEDDYISGIRFYMVNTAVTLAAALLFLDTAIIATAIPRITDQFNSLADVGWYGGAYQLGSATLLPLTGKIYHYFSSKWTFLIFFTLFEIGSVLCGAATSSAMLIVGRAIAGMGGAGIISGALTIIASCMPLNKRATATGIMMGVSQLGVVLGPLIGGAFTQRTTWRWCFYINLPLGGVCILFLLGIHIPDQVKKPNPLVVLRNLHHHLDLIGFVLFAGSVIQLLLAVELGGNRFAWNSATIIGLFCGAGATFLLWFSWNWRLGDEALIPKSMTSKRPVWASCLMQALSMVTLFVVSYFLPTYFQAVQNRSPLLSGVQLLPSIIGQLIFAVLSGILVSKTGFVIPYAFIGAVLGAIGSGLFTTLVPDSSLGKWFGYQVLSGVGRGMVMQMPIIAMQASLEPKELSMANSLMMFAQSLLTSILLVVGNTVLDESLRTEIPKFAPNANVPEIIAAGATAFRSVVSTDELAGVIRAYSNSLDKVFYIGAVCASLACLVTPAMGWVDIRNKGPKSKAGTTSEESALESDEKVADDKTV</sequence>
<dbReference type="FunFam" id="1.20.1250.20:FF:000196">
    <property type="entry name" value="MFS toxin efflux pump (AflT)"/>
    <property type="match status" value="1"/>
</dbReference>
<dbReference type="InterPro" id="IPR011701">
    <property type="entry name" value="MFS"/>
</dbReference>
<feature type="transmembrane region" description="Helical" evidence="7">
    <location>
        <begin position="530"/>
        <end position="551"/>
    </location>
</feature>
<dbReference type="VEuPathDB" id="FungiDB:PMAA_061750"/>
<feature type="domain" description="Major facilitator superfamily (MFS) profile" evidence="8">
    <location>
        <begin position="64"/>
        <end position="553"/>
    </location>
</feature>
<feature type="transmembrane region" description="Helical" evidence="7">
    <location>
        <begin position="67"/>
        <end position="87"/>
    </location>
</feature>
<name>B6QN92_TALMQ</name>
<gene>
    <name evidence="9" type="ORF">PMAA_061750</name>
</gene>
<keyword evidence="3 7" id="KW-0812">Transmembrane</keyword>
<dbReference type="PANTHER" id="PTHR23501:SF193">
    <property type="entry name" value="MULTIDRUG TRANSPORTER, PUTATIVE (AFU_ORTHOLOGUE AFUA_8G00940)-RELATED"/>
    <property type="match status" value="1"/>
</dbReference>
<dbReference type="InterPro" id="IPR020846">
    <property type="entry name" value="MFS_dom"/>
</dbReference>
<feature type="transmembrane region" description="Helical" evidence="7">
    <location>
        <begin position="455"/>
        <end position="474"/>
    </location>
</feature>
<dbReference type="HOGENOM" id="CLU_000960_22_1_1"/>
<accession>B6QN92</accession>